<dbReference type="Proteomes" id="UP000887576">
    <property type="component" value="Unplaced"/>
</dbReference>
<evidence type="ECO:0000313" key="2">
    <source>
        <dbReference type="WBParaSite" id="JU765_v2.g1658.t1"/>
    </source>
</evidence>
<organism evidence="1 2">
    <name type="scientific">Panagrolaimus sp. JU765</name>
    <dbReference type="NCBI Taxonomy" id="591449"/>
    <lineage>
        <taxon>Eukaryota</taxon>
        <taxon>Metazoa</taxon>
        <taxon>Ecdysozoa</taxon>
        <taxon>Nematoda</taxon>
        <taxon>Chromadorea</taxon>
        <taxon>Rhabditida</taxon>
        <taxon>Tylenchina</taxon>
        <taxon>Panagrolaimomorpha</taxon>
        <taxon>Panagrolaimoidea</taxon>
        <taxon>Panagrolaimidae</taxon>
        <taxon>Panagrolaimus</taxon>
    </lineage>
</organism>
<reference evidence="2" key="1">
    <citation type="submission" date="2022-11" db="UniProtKB">
        <authorList>
            <consortium name="WormBaseParasite"/>
        </authorList>
    </citation>
    <scope>IDENTIFICATION</scope>
</reference>
<proteinExistence type="predicted"/>
<sequence>MALRFLLDPPPWPEYHHAADQLISADTIVAEEKFHVFKYIDWVRDIPGGIHLPRPPPVTWAPDLIAFVFLLLILLIGSIIAPNYCSSDANPRYGKHKKLYNFAYKKL</sequence>
<dbReference type="WBParaSite" id="JU765_v2.g1658.t1">
    <property type="protein sequence ID" value="JU765_v2.g1658.t1"/>
    <property type="gene ID" value="JU765_v2.g1658"/>
</dbReference>
<protein>
    <submittedName>
        <fullName evidence="2">Uncharacterized protein</fullName>
    </submittedName>
</protein>
<evidence type="ECO:0000313" key="1">
    <source>
        <dbReference type="Proteomes" id="UP000887576"/>
    </source>
</evidence>
<accession>A0AC34QIL0</accession>
<name>A0AC34QIL0_9BILA</name>